<dbReference type="Proteomes" id="UP000002028">
    <property type="component" value="Chromosome"/>
</dbReference>
<dbReference type="RefSeq" id="WP_012928335.1">
    <property type="nucleotide sequence ID" value="NC_013730.1"/>
</dbReference>
<dbReference type="eggNOG" id="ENOG5032YYF">
    <property type="taxonomic scope" value="Bacteria"/>
</dbReference>
<sequence>MSQFFYQCTVGLPVDTIDLYQWLTSLSEADYQRFSSGHRAIGLCRTEDGEGMINVESIGGNLLVQHYTIVQKDRTALKLVSPRTDAYLFHLLKMKVGVEWRMSIRYRDEESCLFTCEIGVSYPNELLAMASRFVAGPYFISRHLNEEAPRFAQDIERKFRNW</sequence>
<organism evidence="1 2">
    <name type="scientific">Spirosoma linguale (strain ATCC 33905 / DSM 74 / LMG 10896 / Claus 1)</name>
    <dbReference type="NCBI Taxonomy" id="504472"/>
    <lineage>
        <taxon>Bacteria</taxon>
        <taxon>Pseudomonadati</taxon>
        <taxon>Bacteroidota</taxon>
        <taxon>Cytophagia</taxon>
        <taxon>Cytophagales</taxon>
        <taxon>Cytophagaceae</taxon>
        <taxon>Spirosoma</taxon>
    </lineage>
</organism>
<dbReference type="EMBL" id="CP001769">
    <property type="protein sequence ID" value="ADB39822.1"/>
    <property type="molecule type" value="Genomic_DNA"/>
</dbReference>
<evidence type="ECO:0000313" key="1">
    <source>
        <dbReference type="EMBL" id="ADB39822.1"/>
    </source>
</evidence>
<dbReference type="STRING" id="504472.Slin_3832"/>
<evidence type="ECO:0000313" key="2">
    <source>
        <dbReference type="Proteomes" id="UP000002028"/>
    </source>
</evidence>
<gene>
    <name evidence="1" type="ordered locus">Slin_3832</name>
</gene>
<evidence type="ECO:0008006" key="3">
    <source>
        <dbReference type="Google" id="ProtNLM"/>
    </source>
</evidence>
<dbReference type="AlphaFoldDB" id="D2QHM3"/>
<accession>D2QHM3</accession>
<name>D2QHM3_SPILD</name>
<dbReference type="KEGG" id="sli:Slin_3832"/>
<protein>
    <recommendedName>
        <fullName evidence="3">Coenzyme Q-binding protein COQ10 START domain-containing protein</fullName>
    </recommendedName>
</protein>
<proteinExistence type="predicted"/>
<dbReference type="HOGENOM" id="CLU_1538849_0_0_10"/>
<keyword evidence="2" id="KW-1185">Reference proteome</keyword>
<reference evidence="1 2" key="1">
    <citation type="journal article" date="2010" name="Stand. Genomic Sci.">
        <title>Complete genome sequence of Spirosoma linguale type strain (1).</title>
        <authorList>
            <person name="Lail K."/>
            <person name="Sikorski J."/>
            <person name="Saunders E."/>
            <person name="Lapidus A."/>
            <person name="Glavina Del Rio T."/>
            <person name="Copeland A."/>
            <person name="Tice H."/>
            <person name="Cheng J.-F."/>
            <person name="Lucas S."/>
            <person name="Nolan M."/>
            <person name="Bruce D."/>
            <person name="Goodwin L."/>
            <person name="Pitluck S."/>
            <person name="Ivanova N."/>
            <person name="Mavromatis K."/>
            <person name="Ovchinnikova G."/>
            <person name="Pati A."/>
            <person name="Chen A."/>
            <person name="Palaniappan K."/>
            <person name="Land M."/>
            <person name="Hauser L."/>
            <person name="Chang Y.-J."/>
            <person name="Jeffries C.D."/>
            <person name="Chain P."/>
            <person name="Brettin T."/>
            <person name="Detter J.C."/>
            <person name="Schuetze A."/>
            <person name="Rohde M."/>
            <person name="Tindall B.J."/>
            <person name="Goeker M."/>
            <person name="Bristow J."/>
            <person name="Eisen J.A."/>
            <person name="Markowitz V."/>
            <person name="Hugenholtz P."/>
            <person name="Kyrpides N.C."/>
            <person name="Klenk H.-P."/>
            <person name="Chen F."/>
        </authorList>
    </citation>
    <scope>NUCLEOTIDE SEQUENCE [LARGE SCALE GENOMIC DNA]</scope>
    <source>
        <strain evidence="2">ATCC 33905 / DSM 74 / LMG 10896 / Claus 1</strain>
    </source>
</reference>